<evidence type="ECO:0000313" key="1">
    <source>
        <dbReference type="EMBL" id="MBC9784305.1"/>
    </source>
</evidence>
<evidence type="ECO:0000313" key="2">
    <source>
        <dbReference type="Proteomes" id="UP000617402"/>
    </source>
</evidence>
<organism evidence="1 2">
    <name type="scientific">Heliobacterium chlorum</name>
    <dbReference type="NCBI Taxonomy" id="2698"/>
    <lineage>
        <taxon>Bacteria</taxon>
        <taxon>Bacillati</taxon>
        <taxon>Bacillota</taxon>
        <taxon>Clostridia</taxon>
        <taxon>Eubacteriales</taxon>
        <taxon>Heliobacteriaceae</taxon>
        <taxon>Heliobacterium</taxon>
    </lineage>
</organism>
<reference evidence="1 2" key="1">
    <citation type="submission" date="2020-07" db="EMBL/GenBank/DDBJ databases">
        <title>Draft whole-genome sequence of Heliobacterium chlorum DSM 3682, type strain.</title>
        <authorList>
            <person name="Kyndt J.A."/>
            <person name="Meyer T.E."/>
            <person name="Imhoff J.F."/>
        </authorList>
    </citation>
    <scope>NUCLEOTIDE SEQUENCE [LARGE SCALE GENOMIC DNA]</scope>
    <source>
        <strain evidence="1 2">DSM 3682</strain>
    </source>
</reference>
<dbReference type="RefSeq" id="WP_188039422.1">
    <property type="nucleotide sequence ID" value="NZ_JACVHF010000005.1"/>
</dbReference>
<dbReference type="EMBL" id="JACVHF010000005">
    <property type="protein sequence ID" value="MBC9784305.1"/>
    <property type="molecule type" value="Genomic_DNA"/>
</dbReference>
<sequence length="208" mass="24265">MLPYFILIEGIDGSGKDTLANYLKEAIYEHFRYDPSSTLSIVGQPSYRFDESGEVRKFIEEGIVSLPYAEMVEKLSANRRLHEQYLSKYKGIILCIRGLLTDLATLANRFGREHKGNLGQKIQIDELIILDTSPEVARQRIVERAIPTTWRESLEHLNFFRDYYIHHSDHLKVTKKRVLQNLTHQEMRDTAHEITEQLSMKANLEEEE</sequence>
<gene>
    <name evidence="1" type="ORF">H1S01_07245</name>
</gene>
<name>A0ABR7T1V2_HELCL</name>
<dbReference type="Proteomes" id="UP000617402">
    <property type="component" value="Unassembled WGS sequence"/>
</dbReference>
<proteinExistence type="predicted"/>
<dbReference type="InterPro" id="IPR027417">
    <property type="entry name" value="P-loop_NTPase"/>
</dbReference>
<dbReference type="Gene3D" id="3.40.50.300">
    <property type="entry name" value="P-loop containing nucleotide triphosphate hydrolases"/>
    <property type="match status" value="1"/>
</dbReference>
<dbReference type="SUPFAM" id="SSF52540">
    <property type="entry name" value="P-loop containing nucleoside triphosphate hydrolases"/>
    <property type="match status" value="1"/>
</dbReference>
<accession>A0ABR7T1V2</accession>
<protein>
    <submittedName>
        <fullName evidence="1">AAA family ATPase</fullName>
    </submittedName>
</protein>
<comment type="caution">
    <text evidence="1">The sequence shown here is derived from an EMBL/GenBank/DDBJ whole genome shotgun (WGS) entry which is preliminary data.</text>
</comment>
<keyword evidence="2" id="KW-1185">Reference proteome</keyword>